<keyword evidence="8 10" id="KW-0472">Membrane</keyword>
<evidence type="ECO:0000256" key="9">
    <source>
        <dbReference type="ARBA" id="ARBA00052530"/>
    </source>
</evidence>
<dbReference type="SUPFAM" id="SSF51735">
    <property type="entry name" value="NAD(P)-binding Rossmann-fold domains"/>
    <property type="match status" value="1"/>
</dbReference>
<dbReference type="VEuPathDB" id="VectorBase:AAEL013912"/>
<evidence type="ECO:0000256" key="8">
    <source>
        <dbReference type="ARBA" id="ARBA00023136"/>
    </source>
</evidence>
<dbReference type="PANTHER" id="PTHR11011:SF24">
    <property type="entry name" value="FATTY ACYL-COA REDUCTASE"/>
    <property type="match status" value="1"/>
</dbReference>
<dbReference type="Pfam" id="PF07993">
    <property type="entry name" value="NAD_binding_4"/>
    <property type="match status" value="1"/>
</dbReference>
<dbReference type="HOGENOM" id="CLU_024661_0_2_1"/>
<dbReference type="InterPro" id="IPR036291">
    <property type="entry name" value="NAD(P)-bd_dom_sf"/>
</dbReference>
<proteinExistence type="inferred from homology"/>
<comment type="similarity">
    <text evidence="2 10">Belongs to the fatty acyl-CoA reductase family.</text>
</comment>
<keyword evidence="3 10" id="KW-0444">Lipid biosynthesis</keyword>
<reference evidence="13" key="1">
    <citation type="submission" date="2005-10" db="EMBL/GenBank/DDBJ databases">
        <authorList>
            <person name="Loftus B.J."/>
            <person name="Nene V.M."/>
            <person name="Hannick L.I."/>
            <person name="Bidwell S."/>
            <person name="Haas B."/>
            <person name="Amedeo P."/>
            <person name="Orvis J."/>
            <person name="Wortman J.R."/>
            <person name="White O.R."/>
            <person name="Salzberg S."/>
            <person name="Shumway M."/>
            <person name="Koo H."/>
            <person name="Zhao Y."/>
            <person name="Holmes M."/>
            <person name="Miller J."/>
            <person name="Schatz M."/>
            <person name="Pop M."/>
            <person name="Pai G."/>
            <person name="Utterback T."/>
            <person name="Rogers Y.-H."/>
            <person name="Kravitz S."/>
            <person name="Fraser C.M."/>
        </authorList>
    </citation>
    <scope>NUCLEOTIDE SEQUENCE</scope>
    <source>
        <strain evidence="13">Liverpool</strain>
    </source>
</reference>
<dbReference type="KEGG" id="aag:5578908"/>
<dbReference type="EC" id="1.2.1.84" evidence="10"/>
<comment type="function">
    <text evidence="10">Catalyzes the reduction of fatty acyl-CoA to fatty alcohols.</text>
</comment>
<dbReference type="GO" id="GO:0102965">
    <property type="term" value="F:alcohol-forming long-chain fatty acyl-CoA reductase activity"/>
    <property type="evidence" value="ECO:0007669"/>
    <property type="project" value="UniProtKB-EC"/>
</dbReference>
<dbReference type="InterPro" id="IPR033640">
    <property type="entry name" value="FAR_C"/>
</dbReference>
<organism evidence="13 14">
    <name type="scientific">Aedes aegypti</name>
    <name type="common">Yellowfever mosquito</name>
    <name type="synonym">Culex aegypti</name>
    <dbReference type="NCBI Taxonomy" id="7159"/>
    <lineage>
        <taxon>Eukaryota</taxon>
        <taxon>Metazoa</taxon>
        <taxon>Ecdysozoa</taxon>
        <taxon>Arthropoda</taxon>
        <taxon>Hexapoda</taxon>
        <taxon>Insecta</taxon>
        <taxon>Pterygota</taxon>
        <taxon>Neoptera</taxon>
        <taxon>Endopterygota</taxon>
        <taxon>Diptera</taxon>
        <taxon>Nematocera</taxon>
        <taxon>Culicoidea</taxon>
        <taxon>Culicidae</taxon>
        <taxon>Culicinae</taxon>
        <taxon>Aedini</taxon>
        <taxon>Aedes</taxon>
        <taxon>Stegomyia</taxon>
    </lineage>
</organism>
<dbReference type="Proteomes" id="UP000682892">
    <property type="component" value="Unassembled WGS sequence"/>
</dbReference>
<evidence type="ECO:0000256" key="5">
    <source>
        <dbReference type="ARBA" id="ARBA00022857"/>
    </source>
</evidence>
<dbReference type="OrthoDB" id="429813at2759"/>
<dbReference type="CDD" id="cd05236">
    <property type="entry name" value="FAR-N_SDR_e"/>
    <property type="match status" value="1"/>
</dbReference>
<evidence type="ECO:0000313" key="13">
    <source>
        <dbReference type="EMBL" id="EAT33809.1"/>
    </source>
</evidence>
<protein>
    <recommendedName>
        <fullName evidence="10">Fatty acyl-CoA reductase</fullName>
        <ecNumber evidence="10">1.2.1.84</ecNumber>
    </recommendedName>
</protein>
<dbReference type="PANTHER" id="PTHR11011">
    <property type="entry name" value="MALE STERILITY PROTEIN 2-RELATED"/>
    <property type="match status" value="1"/>
</dbReference>
<dbReference type="eggNOG" id="KOG1221">
    <property type="taxonomic scope" value="Eukaryota"/>
</dbReference>
<evidence type="ECO:0000256" key="6">
    <source>
        <dbReference type="ARBA" id="ARBA00022989"/>
    </source>
</evidence>
<reference evidence="13" key="2">
    <citation type="journal article" date="2007" name="Science">
        <title>Genome sequence of Aedes aegypti, a major arbovirus vector.</title>
        <authorList>
            <person name="Nene V."/>
            <person name="Wortman J.R."/>
            <person name="Lawson D."/>
            <person name="Haas B."/>
            <person name="Kodira C."/>
            <person name="Tu Z.J."/>
            <person name="Loftus B."/>
            <person name="Xi Z."/>
            <person name="Megy K."/>
            <person name="Grabherr M."/>
            <person name="Ren Q."/>
            <person name="Zdobnov E.M."/>
            <person name="Lobo N.F."/>
            <person name="Campbell K.S."/>
            <person name="Brown S.E."/>
            <person name="Bonaldo M.F."/>
            <person name="Zhu J."/>
            <person name="Sinkins S.P."/>
            <person name="Hogenkamp D.G."/>
            <person name="Amedeo P."/>
            <person name="Arensburger P."/>
            <person name="Atkinson P.W."/>
            <person name="Bidwell S."/>
            <person name="Biedler J."/>
            <person name="Birney E."/>
            <person name="Bruggner R.V."/>
            <person name="Costas J."/>
            <person name="Coy M.R."/>
            <person name="Crabtree J."/>
            <person name="Crawford M."/>
            <person name="Debruyn B."/>
            <person name="Decaprio D."/>
            <person name="Eiglmeier K."/>
            <person name="Eisenstadt E."/>
            <person name="El-Dorry H."/>
            <person name="Gelbart W.M."/>
            <person name="Gomes S.L."/>
            <person name="Hammond M."/>
            <person name="Hannick L.I."/>
            <person name="Hogan J.R."/>
            <person name="Holmes M.H."/>
            <person name="Jaffe D."/>
            <person name="Johnston J.S."/>
            <person name="Kennedy R.C."/>
            <person name="Koo H."/>
            <person name="Kravitz S."/>
            <person name="Kriventseva E.V."/>
            <person name="Kulp D."/>
            <person name="Labutti K."/>
            <person name="Lee E."/>
            <person name="Li S."/>
            <person name="Lovin D.D."/>
            <person name="Mao C."/>
            <person name="Mauceli E."/>
            <person name="Menck C.F."/>
            <person name="Miller J.R."/>
            <person name="Montgomery P."/>
            <person name="Mori A."/>
            <person name="Nascimento A.L."/>
            <person name="Naveira H.F."/>
            <person name="Nusbaum C."/>
            <person name="O'leary S."/>
            <person name="Orvis J."/>
            <person name="Pertea M."/>
            <person name="Quesneville H."/>
            <person name="Reidenbach K.R."/>
            <person name="Rogers Y.H."/>
            <person name="Roth C.W."/>
            <person name="Schneider J.R."/>
            <person name="Schatz M."/>
            <person name="Shumway M."/>
            <person name="Stanke M."/>
            <person name="Stinson E.O."/>
            <person name="Tubio J.M."/>
            <person name="Vanzee J.P."/>
            <person name="Verjovski-Almeida S."/>
            <person name="Werner D."/>
            <person name="White O."/>
            <person name="Wyder S."/>
            <person name="Zeng Q."/>
            <person name="Zhao Q."/>
            <person name="Zhao Y."/>
            <person name="Hill C.A."/>
            <person name="Raikhel A.S."/>
            <person name="Soares M.B."/>
            <person name="Knudson D.L."/>
            <person name="Lee N.H."/>
            <person name="Galagan J."/>
            <person name="Salzberg S.L."/>
            <person name="Paulsen I.T."/>
            <person name="Dimopoulos G."/>
            <person name="Collins F.H."/>
            <person name="Birren B."/>
            <person name="Fraser-Liggett C.M."/>
            <person name="Severson D.W."/>
        </authorList>
    </citation>
    <scope>NUCLEOTIDE SEQUENCE [LARGE SCALE GENOMIC DNA]</scope>
    <source>
        <strain evidence="13">Liverpool</strain>
    </source>
</reference>
<keyword evidence="5 10" id="KW-0521">NADP</keyword>
<evidence type="ECO:0000259" key="12">
    <source>
        <dbReference type="Pfam" id="PF07993"/>
    </source>
</evidence>
<keyword evidence="6 10" id="KW-1133">Transmembrane helix</keyword>
<keyword evidence="7 10" id="KW-0443">Lipid metabolism</keyword>
<dbReference type="InterPro" id="IPR026055">
    <property type="entry name" value="FAR"/>
</dbReference>
<sequence length="510" mass="58138">MDSIPRKSIPETFAGADVFITGGSGFMGKVLIEKLLRSCPQIGNVFVLLRPRRGKLAKERVADLVQVPLFNKLREERPDTFQKIVPIDGDCAQLRLGLEDESIRRMAGVQFVFHAAASVRFDDPLDKALLLNTRGTHEILRWAKTLSNLKAIVHISTTYSNPEVPHVAERIYPAKMDWRKAIEMVEKVDPEALNALAEKLSGFAPNTYTFTKGLAEQICYDYHHELPLVIFRPSIVINTETEPMPGWIENYNGPAGILSAHAAGILRTLFVSMDCHMNCIPADVSIKAIIVAAWKKSFSAKNDLVIYNSAAEPDKAMGYKFLYEESDYFSHRIPMLKMMWAPTGQATTNSTLFYLLFFLYQVIPAFFVDIVLRLCNMKPFLLKLQRSIFHAQNSLMYFTTHDWVFDTDNFRSLSKDLGEMDKIHFNIAYITQGLLEYCSLCMLGGRRYLFKESDDSIMVAFKRLKRFELADKLLKLAMFVGFAYVLRSYLPDSWLQREAVDGRLNEILSD</sequence>
<dbReference type="Pfam" id="PF03015">
    <property type="entry name" value="Sterile"/>
    <property type="match status" value="1"/>
</dbReference>
<feature type="domain" description="Fatty acyl-CoA reductase C-terminal" evidence="11">
    <location>
        <begin position="360"/>
        <end position="452"/>
    </location>
</feature>
<evidence type="ECO:0000256" key="1">
    <source>
        <dbReference type="ARBA" id="ARBA00004141"/>
    </source>
</evidence>
<evidence type="ECO:0000256" key="2">
    <source>
        <dbReference type="ARBA" id="ARBA00005928"/>
    </source>
</evidence>
<dbReference type="CDD" id="cd09071">
    <property type="entry name" value="FAR_C"/>
    <property type="match status" value="1"/>
</dbReference>
<dbReference type="InterPro" id="IPR013120">
    <property type="entry name" value="FAR_NAD-bd"/>
</dbReference>
<dbReference type="Gene3D" id="3.40.50.720">
    <property type="entry name" value="NAD(P)-binding Rossmann-like Domain"/>
    <property type="match status" value="1"/>
</dbReference>
<dbReference type="GO" id="GO:0016020">
    <property type="term" value="C:membrane"/>
    <property type="evidence" value="ECO:0007669"/>
    <property type="project" value="UniProtKB-SubCell"/>
</dbReference>
<dbReference type="GO" id="GO:0035336">
    <property type="term" value="P:long-chain fatty-acyl-CoA metabolic process"/>
    <property type="evidence" value="ECO:0007669"/>
    <property type="project" value="TreeGrafter"/>
</dbReference>
<evidence type="ECO:0000313" key="14">
    <source>
        <dbReference type="Proteomes" id="UP000682892"/>
    </source>
</evidence>
<dbReference type="GO" id="GO:0080019">
    <property type="term" value="F:alcohol-forming very long-chain fatty acyl-CoA reductase activity"/>
    <property type="evidence" value="ECO:0007669"/>
    <property type="project" value="InterPro"/>
</dbReference>
<dbReference type="GO" id="GO:0005777">
    <property type="term" value="C:peroxisome"/>
    <property type="evidence" value="ECO:0007669"/>
    <property type="project" value="TreeGrafter"/>
</dbReference>
<evidence type="ECO:0000256" key="10">
    <source>
        <dbReference type="RuleBase" id="RU363097"/>
    </source>
</evidence>
<dbReference type="EMBL" id="CH478143">
    <property type="protein sequence ID" value="EAT33809.1"/>
    <property type="molecule type" value="Genomic_DNA"/>
</dbReference>
<keyword evidence="4 10" id="KW-0812">Transmembrane</keyword>
<accession>Q16HT2</accession>
<feature type="transmembrane region" description="Helical" evidence="10">
    <location>
        <begin position="352"/>
        <end position="375"/>
    </location>
</feature>
<comment type="catalytic activity">
    <reaction evidence="9 10">
        <text>a long-chain fatty acyl-CoA + 2 NADPH + 2 H(+) = a long-chain primary fatty alcohol + 2 NADP(+) + CoA</text>
        <dbReference type="Rhea" id="RHEA:52716"/>
        <dbReference type="ChEBI" id="CHEBI:15378"/>
        <dbReference type="ChEBI" id="CHEBI:57287"/>
        <dbReference type="ChEBI" id="CHEBI:57783"/>
        <dbReference type="ChEBI" id="CHEBI:58349"/>
        <dbReference type="ChEBI" id="CHEBI:77396"/>
        <dbReference type="ChEBI" id="CHEBI:83139"/>
        <dbReference type="EC" id="1.2.1.84"/>
    </reaction>
</comment>
<dbReference type="FunFam" id="3.40.50.720:FF:000143">
    <property type="entry name" value="Fatty acyl-CoA reductase"/>
    <property type="match status" value="1"/>
</dbReference>
<evidence type="ECO:0000256" key="7">
    <source>
        <dbReference type="ARBA" id="ARBA00023098"/>
    </source>
</evidence>
<evidence type="ECO:0000256" key="4">
    <source>
        <dbReference type="ARBA" id="ARBA00022692"/>
    </source>
</evidence>
<evidence type="ECO:0000259" key="11">
    <source>
        <dbReference type="Pfam" id="PF03015"/>
    </source>
</evidence>
<feature type="domain" description="Thioester reductase (TE)" evidence="12">
    <location>
        <begin position="20"/>
        <end position="289"/>
    </location>
</feature>
<dbReference type="AlphaFoldDB" id="Q16HT2"/>
<comment type="subcellular location">
    <subcellularLocation>
        <location evidence="1">Membrane</location>
        <topology evidence="1">Multi-pass membrane protein</topology>
    </subcellularLocation>
</comment>
<dbReference type="PaxDb" id="7159-AAEL013912-PA"/>
<dbReference type="OMA" id="HEIFLLM"/>
<gene>
    <name evidence="13" type="ORF">AaeL_AAEL013912</name>
</gene>
<dbReference type="PhylomeDB" id="Q16HT2"/>
<evidence type="ECO:0000256" key="3">
    <source>
        <dbReference type="ARBA" id="ARBA00022516"/>
    </source>
</evidence>
<keyword evidence="10" id="KW-0560">Oxidoreductase</keyword>
<name>Q16HT2_AEDAE</name>
<reference evidence="13" key="3">
    <citation type="submission" date="2012-09" db="EMBL/GenBank/DDBJ databases">
        <authorList>
            <consortium name="VectorBase"/>
        </authorList>
    </citation>
    <scope>NUCLEOTIDE SEQUENCE</scope>
    <source>
        <strain evidence="13">Liverpool</strain>
    </source>
</reference>